<dbReference type="RefSeq" id="WP_037234487.1">
    <property type="nucleotide sequence ID" value="NZ_CP008947.1"/>
</dbReference>
<dbReference type="PROSITE" id="PS00455">
    <property type="entry name" value="AMP_BINDING"/>
    <property type="match status" value="1"/>
</dbReference>
<dbReference type="InterPro" id="IPR032387">
    <property type="entry name" value="ACAS_N"/>
</dbReference>
<dbReference type="CDD" id="cd05967">
    <property type="entry name" value="PrpE"/>
    <property type="match status" value="1"/>
</dbReference>
<protein>
    <submittedName>
        <fullName evidence="6">Propionyl-CoA synthetase</fullName>
        <ecNumber evidence="6">6.2.1.17</ecNumber>
    </submittedName>
</protein>
<feature type="domain" description="AMP-dependent synthetase/ligase" evidence="3">
    <location>
        <begin position="78"/>
        <end position="465"/>
    </location>
</feature>
<dbReference type="Pfam" id="PF00501">
    <property type="entry name" value="AMP-binding"/>
    <property type="match status" value="1"/>
</dbReference>
<dbReference type="PANTHER" id="PTHR43347:SF3">
    <property type="entry name" value="ACYL-COA SYNTHETASE SHORT-CHAIN FAMILY MEMBER 3, MITOCHONDRIAL"/>
    <property type="match status" value="1"/>
</dbReference>
<dbReference type="Gene3D" id="3.40.50.12780">
    <property type="entry name" value="N-terminal domain of ligase-like"/>
    <property type="match status" value="1"/>
</dbReference>
<evidence type="ECO:0000259" key="5">
    <source>
        <dbReference type="Pfam" id="PF16177"/>
    </source>
</evidence>
<feature type="domain" description="Acetyl-coenzyme A synthetase N-terminal" evidence="5">
    <location>
        <begin position="17"/>
        <end position="71"/>
    </location>
</feature>
<proteinExistence type="inferred from homology"/>
<evidence type="ECO:0000313" key="7">
    <source>
        <dbReference type="Proteomes" id="UP000028488"/>
    </source>
</evidence>
<dbReference type="GO" id="GO:0050218">
    <property type="term" value="F:propionate-CoA ligase activity"/>
    <property type="evidence" value="ECO:0007669"/>
    <property type="project" value="UniProtKB-EC"/>
</dbReference>
<evidence type="ECO:0000259" key="3">
    <source>
        <dbReference type="Pfam" id="PF00501"/>
    </source>
</evidence>
<feature type="compositionally biased region" description="Polar residues" evidence="2">
    <location>
        <begin position="1"/>
        <end position="15"/>
    </location>
</feature>
<dbReference type="InterPro" id="IPR000873">
    <property type="entry name" value="AMP-dep_synth/lig_dom"/>
</dbReference>
<keyword evidence="6" id="KW-0436">Ligase</keyword>
<evidence type="ECO:0000313" key="6">
    <source>
        <dbReference type="EMBL" id="AII06060.1"/>
    </source>
</evidence>
<accession>A0A076EIN0</accession>
<dbReference type="NCBIfam" id="NF001208">
    <property type="entry name" value="PRK00174.1"/>
    <property type="match status" value="1"/>
</dbReference>
<dbReference type="Pfam" id="PF13193">
    <property type="entry name" value="AMP-binding_C"/>
    <property type="match status" value="1"/>
</dbReference>
<evidence type="ECO:0000256" key="1">
    <source>
        <dbReference type="ARBA" id="ARBA00006432"/>
    </source>
</evidence>
<dbReference type="InterPro" id="IPR025110">
    <property type="entry name" value="AMP-bd_C"/>
</dbReference>
<dbReference type="InterPro" id="IPR042099">
    <property type="entry name" value="ANL_N_sf"/>
</dbReference>
<dbReference type="EC" id="6.2.1.17" evidence="6"/>
<name>A0A076EIN0_RHOOP</name>
<comment type="similarity">
    <text evidence="1">Belongs to the ATP-dependent AMP-binding enzyme family.</text>
</comment>
<reference evidence="6 7" key="1">
    <citation type="submission" date="2014-07" db="EMBL/GenBank/DDBJ databases">
        <title>Genome Sequence of Rhodococcus opacus Strain R7, a Biodegrader of Mono- and Polycyclic Aromatic Hydrocarbons.</title>
        <authorList>
            <person name="Di Gennaro P."/>
            <person name="Zampolli J."/>
            <person name="Presti I."/>
            <person name="Cappelletti M."/>
            <person name="D'Ursi P."/>
            <person name="Orro A."/>
            <person name="Mezzelani A."/>
            <person name="Milanesi L."/>
        </authorList>
    </citation>
    <scope>NUCLEOTIDE SEQUENCE [LARGE SCALE GENOMIC DNA]</scope>
    <source>
        <strain evidence="6 7">R7</strain>
    </source>
</reference>
<dbReference type="Proteomes" id="UP000028488">
    <property type="component" value="Chromosome"/>
</dbReference>
<dbReference type="FunFam" id="3.40.50.12780:FF:000011">
    <property type="entry name" value="Acetyl-coenzyme A synthetase 2-like, mitochondrial"/>
    <property type="match status" value="1"/>
</dbReference>
<evidence type="ECO:0000256" key="2">
    <source>
        <dbReference type="SAM" id="MobiDB-lite"/>
    </source>
</evidence>
<dbReference type="AlphaFoldDB" id="A0A076EIN0"/>
<sequence>MSSPGTPPSSDNHGQSYAEVYRRSTDSPEDFWLAAAEAVEWETPPARALDDSAAPMYRWFPDASLNTCFNALDRHVRDGNGDRAALIYDSAMAPDASRTYTYAELLDEVSRFAGVLKDQGVVAGDRVIVYMPMIPEAAIAMLACARIGAVHSVVFGGFAAKELATRIDDAGPVVLVTASGGLEPGRTVDYLPMVAKALELSGTPPHTVIVKDRAQVPGSAADYQGGGAAWFDWDTLMADASPAEPVPVAATDPLYILYTSGTTGKPKGVIRDNGGHAVALTWSMRNIYDIGPGDVWWTASDVGWVVGHSYIVYGPLLAGATSVLYEGKPVGTPDAGAFWRVISDHGVSALFTAPTAIRAVRKADPDAKEIEKYDISSLKTLFAAGERLDPDTYAWATRVLDRPVVDHWWQTETGWAICANLRGLEPMPLKAGSPTVPVPGYRVEVVDAEGNAVPAGAEGNIVIGLPLPPGTLAGLWRDPERYVRSYLATFDGYYLTGDSGYIDEDGYVYVLGRSDDVINVAGHRLSTGSMEAVVAGHPAVAECAVVGIRDELKGQRPSGYVVLKAGVEIDPDTLRNELVAMVREQIGAVATFRDVTVVQALPKTRSGKILRKTMRQIADHEEYTVPSTIEDIAVLDALKKQLGG</sequence>
<dbReference type="EMBL" id="CP008947">
    <property type="protein sequence ID" value="AII06060.1"/>
    <property type="molecule type" value="Genomic_DNA"/>
</dbReference>
<feature type="domain" description="AMP-binding enzyme C-terminal" evidence="4">
    <location>
        <begin position="530"/>
        <end position="608"/>
    </location>
</feature>
<evidence type="ECO:0000259" key="4">
    <source>
        <dbReference type="Pfam" id="PF13193"/>
    </source>
</evidence>
<dbReference type="Gene3D" id="3.30.300.30">
    <property type="match status" value="1"/>
</dbReference>
<dbReference type="Pfam" id="PF16177">
    <property type="entry name" value="ACAS_N"/>
    <property type="match status" value="1"/>
</dbReference>
<gene>
    <name evidence="6" type="primary">prpE</name>
    <name evidence="6" type="ORF">EP51_16210</name>
</gene>
<dbReference type="InterPro" id="IPR045851">
    <property type="entry name" value="AMP-bd_C_sf"/>
</dbReference>
<dbReference type="InterPro" id="IPR020845">
    <property type="entry name" value="AMP-binding_CS"/>
</dbReference>
<dbReference type="eggNOG" id="COG0365">
    <property type="taxonomic scope" value="Bacteria"/>
</dbReference>
<organism evidence="6 7">
    <name type="scientific">Rhodococcus opacus</name>
    <name type="common">Nocardia opaca</name>
    <dbReference type="NCBI Taxonomy" id="37919"/>
    <lineage>
        <taxon>Bacteria</taxon>
        <taxon>Bacillati</taxon>
        <taxon>Actinomycetota</taxon>
        <taxon>Actinomycetes</taxon>
        <taxon>Mycobacteriales</taxon>
        <taxon>Nocardiaceae</taxon>
        <taxon>Rhodococcus</taxon>
    </lineage>
</organism>
<dbReference type="GO" id="GO:0070013">
    <property type="term" value="C:intracellular organelle lumen"/>
    <property type="evidence" value="ECO:0007669"/>
    <property type="project" value="UniProtKB-ARBA"/>
</dbReference>
<feature type="region of interest" description="Disordered" evidence="2">
    <location>
        <begin position="1"/>
        <end position="22"/>
    </location>
</feature>
<dbReference type="PANTHER" id="PTHR43347">
    <property type="entry name" value="ACYL-COA SYNTHETASE"/>
    <property type="match status" value="1"/>
</dbReference>
<dbReference type="SUPFAM" id="SSF56801">
    <property type="entry name" value="Acetyl-CoA synthetase-like"/>
    <property type="match status" value="1"/>
</dbReference>